<evidence type="ECO:0000256" key="3">
    <source>
        <dbReference type="HAMAP-Rule" id="MF_01440"/>
    </source>
</evidence>
<dbReference type="Pfam" id="PF03975">
    <property type="entry name" value="CheD"/>
    <property type="match status" value="1"/>
</dbReference>
<dbReference type="HAMAP" id="MF_01440">
    <property type="entry name" value="CheD"/>
    <property type="match status" value="1"/>
</dbReference>
<dbReference type="RefSeq" id="WP_158946559.1">
    <property type="nucleotide sequence ID" value="NZ_CP046400.1"/>
</dbReference>
<dbReference type="EC" id="3.5.1.44" evidence="3"/>
<comment type="similarity">
    <text evidence="3">Belongs to the CheD family.</text>
</comment>
<dbReference type="InterPro" id="IPR011324">
    <property type="entry name" value="Cytotoxic_necrot_fac-like_cat"/>
</dbReference>
<gene>
    <name evidence="3" type="primary">cheD</name>
    <name evidence="4" type="ORF">GM415_04095</name>
</gene>
<evidence type="ECO:0000313" key="5">
    <source>
        <dbReference type="Proteomes" id="UP000428328"/>
    </source>
</evidence>
<reference evidence="4 5" key="1">
    <citation type="submission" date="2019-11" db="EMBL/GenBank/DDBJ databases">
        <authorList>
            <person name="Zheng R.K."/>
            <person name="Sun C.M."/>
        </authorList>
    </citation>
    <scope>NUCLEOTIDE SEQUENCE [LARGE SCALE GENOMIC DNA]</scope>
    <source>
        <strain evidence="4 5">SRB007</strain>
    </source>
</reference>
<dbReference type="EMBL" id="CP046400">
    <property type="protein sequence ID" value="QGY39333.1"/>
    <property type="molecule type" value="Genomic_DNA"/>
</dbReference>
<dbReference type="PANTHER" id="PTHR35147:SF1">
    <property type="entry name" value="CHEMORECEPTOR GLUTAMINE DEAMIDASE CHED-RELATED"/>
    <property type="match status" value="1"/>
</dbReference>
<evidence type="ECO:0000256" key="2">
    <source>
        <dbReference type="ARBA" id="ARBA00022801"/>
    </source>
</evidence>
<dbReference type="InterPro" id="IPR005659">
    <property type="entry name" value="Chemorcpt_Glu_NH3ase_CheD"/>
</dbReference>
<keyword evidence="1 3" id="KW-0145">Chemotaxis</keyword>
<dbReference type="GO" id="GO:0006935">
    <property type="term" value="P:chemotaxis"/>
    <property type="evidence" value="ECO:0007669"/>
    <property type="project" value="UniProtKB-UniRule"/>
</dbReference>
<dbReference type="GO" id="GO:0050568">
    <property type="term" value="F:protein-glutamine glutaminase activity"/>
    <property type="evidence" value="ECO:0007669"/>
    <property type="project" value="UniProtKB-UniRule"/>
</dbReference>
<keyword evidence="2 3" id="KW-0378">Hydrolase</keyword>
<organism evidence="4 5">
    <name type="scientific">Pseudodesulfovibrio cashew</name>
    <dbReference type="NCBI Taxonomy" id="2678688"/>
    <lineage>
        <taxon>Bacteria</taxon>
        <taxon>Pseudomonadati</taxon>
        <taxon>Thermodesulfobacteriota</taxon>
        <taxon>Desulfovibrionia</taxon>
        <taxon>Desulfovibrionales</taxon>
        <taxon>Desulfovibrionaceae</taxon>
    </lineage>
</organism>
<sequence length="179" mass="19586">MTREPDHTTPQPVGCEASTAKREPLVVNISDMKLSSDSADVIVTYSLGSCLGVTAYDPVLRIGAMVHCLLPSPGANREKARKNPFMFVNTGVATMVRKVIDLGAKRERLIFKAAGGANMRNDTLFNTGRRNFEALEKLLERNSVTLSAQDVGGTIPRTLFLYLDTGRVVVRSFGKEKEL</sequence>
<dbReference type="PANTHER" id="PTHR35147">
    <property type="entry name" value="CHEMORECEPTOR GLUTAMINE DEAMIDASE CHED-RELATED"/>
    <property type="match status" value="1"/>
</dbReference>
<dbReference type="Proteomes" id="UP000428328">
    <property type="component" value="Chromosome"/>
</dbReference>
<comment type="function">
    <text evidence="3">Probably deamidates glutamine residues to glutamate on methyl-accepting chemotaxis receptors (MCPs), playing an important role in chemotaxis.</text>
</comment>
<dbReference type="CDD" id="cd16352">
    <property type="entry name" value="CheD"/>
    <property type="match status" value="1"/>
</dbReference>
<protein>
    <recommendedName>
        <fullName evidence="3">Probable chemoreceptor glutamine deamidase CheD</fullName>
        <ecNumber evidence="3">3.5.1.44</ecNumber>
    </recommendedName>
</protein>
<keyword evidence="5" id="KW-1185">Reference proteome</keyword>
<comment type="catalytic activity">
    <reaction evidence="3">
        <text>L-glutaminyl-[protein] + H2O = L-glutamyl-[protein] + NH4(+)</text>
        <dbReference type="Rhea" id="RHEA:16441"/>
        <dbReference type="Rhea" id="RHEA-COMP:10207"/>
        <dbReference type="Rhea" id="RHEA-COMP:10208"/>
        <dbReference type="ChEBI" id="CHEBI:15377"/>
        <dbReference type="ChEBI" id="CHEBI:28938"/>
        <dbReference type="ChEBI" id="CHEBI:29973"/>
        <dbReference type="ChEBI" id="CHEBI:30011"/>
        <dbReference type="EC" id="3.5.1.44"/>
    </reaction>
</comment>
<dbReference type="Gene3D" id="3.30.1330.200">
    <property type="match status" value="1"/>
</dbReference>
<dbReference type="SUPFAM" id="SSF64438">
    <property type="entry name" value="CNF1/YfiH-like putative cysteine hydrolases"/>
    <property type="match status" value="1"/>
</dbReference>
<dbReference type="AlphaFoldDB" id="A0A6I6JFP0"/>
<evidence type="ECO:0000256" key="1">
    <source>
        <dbReference type="ARBA" id="ARBA00022500"/>
    </source>
</evidence>
<dbReference type="InterPro" id="IPR038592">
    <property type="entry name" value="CheD-like_sf"/>
</dbReference>
<proteinExistence type="inferred from homology"/>
<evidence type="ECO:0000313" key="4">
    <source>
        <dbReference type="EMBL" id="QGY39333.1"/>
    </source>
</evidence>
<dbReference type="KEGG" id="psel:GM415_04095"/>
<name>A0A6I6JFP0_9BACT</name>
<accession>A0A6I6JFP0</accession>